<keyword evidence="2" id="KW-1185">Reference proteome</keyword>
<proteinExistence type="predicted"/>
<dbReference type="AlphaFoldDB" id="A0A915YHC6"/>
<name>A0A915YHC6_9BACT</name>
<organism evidence="1 2">
    <name type="scientific">Aureispira anguillae</name>
    <dbReference type="NCBI Taxonomy" id="2864201"/>
    <lineage>
        <taxon>Bacteria</taxon>
        <taxon>Pseudomonadati</taxon>
        <taxon>Bacteroidota</taxon>
        <taxon>Saprospiria</taxon>
        <taxon>Saprospirales</taxon>
        <taxon>Saprospiraceae</taxon>
        <taxon>Aureispira</taxon>
    </lineage>
</organism>
<reference evidence="1" key="1">
    <citation type="submission" date="2022-09" db="EMBL/GenBank/DDBJ databases">
        <title>Aureispira anguillicida sp. nov., isolated from Leptocephalus of Japanese eel Anguilla japonica.</title>
        <authorList>
            <person name="Yuasa K."/>
            <person name="Mekata T."/>
            <person name="Ikunari K."/>
        </authorList>
    </citation>
    <scope>NUCLEOTIDE SEQUENCE</scope>
    <source>
        <strain evidence="1">EL160426</strain>
    </source>
</reference>
<evidence type="ECO:0000313" key="2">
    <source>
        <dbReference type="Proteomes" id="UP001060919"/>
    </source>
</evidence>
<accession>A0A915YHC6</accession>
<dbReference type="Proteomes" id="UP001060919">
    <property type="component" value="Chromosome"/>
</dbReference>
<dbReference type="EMBL" id="AP026867">
    <property type="protein sequence ID" value="BDS13042.1"/>
    <property type="molecule type" value="Genomic_DNA"/>
</dbReference>
<sequence>MGASIFFVKLYANMKNEKNTGNLTPNTIHTSQGNFSKDFLSQVTEIHNDKLEFLALFADMQRIFLCDIAKHHNYPDIYLNQLENNISKLQQMIVLA</sequence>
<dbReference type="KEGG" id="aup:AsAng_0037700"/>
<evidence type="ECO:0000313" key="1">
    <source>
        <dbReference type="EMBL" id="BDS13042.1"/>
    </source>
</evidence>
<protein>
    <submittedName>
        <fullName evidence="1">Uncharacterized protein</fullName>
    </submittedName>
</protein>
<gene>
    <name evidence="1" type="ORF">AsAng_0037700</name>
</gene>